<dbReference type="EMBL" id="UAVU01000009">
    <property type="protein sequence ID" value="SQC92137.1"/>
    <property type="molecule type" value="Genomic_DNA"/>
</dbReference>
<dbReference type="Proteomes" id="UP000251197">
    <property type="component" value="Unassembled WGS sequence"/>
</dbReference>
<name>A0A2X3IZX3_9ENTR</name>
<protein>
    <submittedName>
        <fullName evidence="1">Uncharacterized protein</fullName>
    </submittedName>
</protein>
<dbReference type="AlphaFoldDB" id="A0A2X3IZX3"/>
<reference evidence="1 2" key="1">
    <citation type="submission" date="2018-06" db="EMBL/GenBank/DDBJ databases">
        <authorList>
            <consortium name="Pathogen Informatics"/>
            <person name="Doyle S."/>
        </authorList>
    </citation>
    <scope>NUCLEOTIDE SEQUENCE [LARGE SCALE GENOMIC DNA]</scope>
    <source>
        <strain evidence="1 2">NCTC12120</strain>
    </source>
</reference>
<organism evidence="1 2">
    <name type="scientific">Cedecea neteri</name>
    <dbReference type="NCBI Taxonomy" id="158822"/>
    <lineage>
        <taxon>Bacteria</taxon>
        <taxon>Pseudomonadati</taxon>
        <taxon>Pseudomonadota</taxon>
        <taxon>Gammaproteobacteria</taxon>
        <taxon>Enterobacterales</taxon>
        <taxon>Enterobacteriaceae</taxon>
        <taxon>Cedecea</taxon>
    </lineage>
</organism>
<evidence type="ECO:0000313" key="2">
    <source>
        <dbReference type="Proteomes" id="UP000251197"/>
    </source>
</evidence>
<sequence length="34" mass="3726">MPVEVTFCTLARSAILAATSRGGQFLQVNDLLFR</sequence>
<accession>A0A2X3IZX3</accession>
<evidence type="ECO:0000313" key="1">
    <source>
        <dbReference type="EMBL" id="SQC92137.1"/>
    </source>
</evidence>
<gene>
    <name evidence="1" type="ORF">NCTC12120_05324</name>
</gene>
<proteinExistence type="predicted"/>